<feature type="region of interest" description="Disordered" evidence="1">
    <location>
        <begin position="24"/>
        <end position="44"/>
    </location>
</feature>
<evidence type="ECO:0000313" key="2">
    <source>
        <dbReference type="EMBL" id="OGE39890.1"/>
    </source>
</evidence>
<reference evidence="2 3" key="1">
    <citation type="journal article" date="2016" name="Nat. Commun.">
        <title>Thousands of microbial genomes shed light on interconnected biogeochemical processes in an aquifer system.</title>
        <authorList>
            <person name="Anantharaman K."/>
            <person name="Brown C.T."/>
            <person name="Hug L.A."/>
            <person name="Sharon I."/>
            <person name="Castelle C.J."/>
            <person name="Probst A.J."/>
            <person name="Thomas B.C."/>
            <person name="Singh A."/>
            <person name="Wilkins M.J."/>
            <person name="Karaoz U."/>
            <person name="Brodie E.L."/>
            <person name="Williams K.H."/>
            <person name="Hubbard S.S."/>
            <person name="Banfield J.F."/>
        </authorList>
    </citation>
    <scope>NUCLEOTIDE SEQUENCE [LARGE SCALE GENOMIC DNA]</scope>
</reference>
<sequence length="144" mass="15900">MSNKSLKKQTKKTIVKKAAVNQNVTAKSKKSVHTKKAIKKSRQPKIKNTRSFITEQLMIGVGKVLVKVAAFTANAAIYNKEVGKRLDKRAHVALQVVGQLAQGVKEDIREGVKAANTAKKRKAQLKKTEVKAKKVVSRNSRKKA</sequence>
<feature type="region of interest" description="Disordered" evidence="1">
    <location>
        <begin position="119"/>
        <end position="144"/>
    </location>
</feature>
<dbReference type="Proteomes" id="UP000177328">
    <property type="component" value="Unassembled WGS sequence"/>
</dbReference>
<gene>
    <name evidence="2" type="ORF">A3D25_03715</name>
</gene>
<organism evidence="2 3">
    <name type="scientific">Candidatus Daviesbacteria bacterium RIFCSPHIGHO2_02_FULL_43_12</name>
    <dbReference type="NCBI Taxonomy" id="1797776"/>
    <lineage>
        <taxon>Bacteria</taxon>
        <taxon>Candidatus Daviesiibacteriota</taxon>
    </lineage>
</organism>
<comment type="caution">
    <text evidence="2">The sequence shown here is derived from an EMBL/GenBank/DDBJ whole genome shotgun (WGS) entry which is preliminary data.</text>
</comment>
<name>A0A1F5KGE5_9BACT</name>
<protein>
    <submittedName>
        <fullName evidence="2">Uncharacterized protein</fullName>
    </submittedName>
</protein>
<dbReference type="AlphaFoldDB" id="A0A1F5KGE5"/>
<evidence type="ECO:0000256" key="1">
    <source>
        <dbReference type="SAM" id="MobiDB-lite"/>
    </source>
</evidence>
<dbReference type="EMBL" id="MFDD01000014">
    <property type="protein sequence ID" value="OGE39890.1"/>
    <property type="molecule type" value="Genomic_DNA"/>
</dbReference>
<feature type="compositionally biased region" description="Basic residues" evidence="1">
    <location>
        <begin position="27"/>
        <end position="44"/>
    </location>
</feature>
<evidence type="ECO:0000313" key="3">
    <source>
        <dbReference type="Proteomes" id="UP000177328"/>
    </source>
</evidence>
<proteinExistence type="predicted"/>
<accession>A0A1F5KGE5</accession>
<feature type="compositionally biased region" description="Basic residues" evidence="1">
    <location>
        <begin position="133"/>
        <end position="144"/>
    </location>
</feature>